<reference evidence="9" key="1">
    <citation type="submission" date="2020-07" db="EMBL/GenBank/DDBJ databases">
        <title>Huge and variable diversity of episymbiotic CPR bacteria and DPANN archaea in groundwater ecosystems.</title>
        <authorList>
            <person name="He C.Y."/>
            <person name="Keren R."/>
            <person name="Whittaker M."/>
            <person name="Farag I.F."/>
            <person name="Doudna J."/>
            <person name="Cate J.H.D."/>
            <person name="Banfield J.F."/>
        </authorList>
    </citation>
    <scope>NUCLEOTIDE SEQUENCE</scope>
    <source>
        <strain evidence="9">NC_groundwater_972_Pr1_S-0.2um_49_27</strain>
    </source>
</reference>
<feature type="transmembrane region" description="Helical" evidence="8">
    <location>
        <begin position="420"/>
        <end position="440"/>
    </location>
</feature>
<keyword evidence="6 8" id="KW-1133">Transmembrane helix</keyword>
<dbReference type="Proteomes" id="UP000808388">
    <property type="component" value="Unassembled WGS sequence"/>
</dbReference>
<keyword evidence="2" id="KW-1003">Cell membrane</keyword>
<feature type="transmembrane region" description="Helical" evidence="8">
    <location>
        <begin position="394"/>
        <end position="413"/>
    </location>
</feature>
<dbReference type="AlphaFoldDB" id="A0A9D6LP66"/>
<keyword evidence="3" id="KW-0328">Glycosyltransferase</keyword>
<evidence type="ECO:0000313" key="9">
    <source>
        <dbReference type="EMBL" id="MBI3627208.1"/>
    </source>
</evidence>
<accession>A0A9D6LP66</accession>
<evidence type="ECO:0000256" key="6">
    <source>
        <dbReference type="ARBA" id="ARBA00022989"/>
    </source>
</evidence>
<name>A0A9D6LP66_9BACT</name>
<comment type="subcellular location">
    <subcellularLocation>
        <location evidence="1">Cell membrane</location>
        <topology evidence="1">Multi-pass membrane protein</topology>
    </subcellularLocation>
</comment>
<feature type="transmembrane region" description="Helical" evidence="8">
    <location>
        <begin position="147"/>
        <end position="164"/>
    </location>
</feature>
<gene>
    <name evidence="9" type="ORF">HY220_00450</name>
</gene>
<dbReference type="PANTHER" id="PTHR33908:SF11">
    <property type="entry name" value="MEMBRANE PROTEIN"/>
    <property type="match status" value="1"/>
</dbReference>
<evidence type="ECO:0000313" key="10">
    <source>
        <dbReference type="Proteomes" id="UP000808388"/>
    </source>
</evidence>
<dbReference type="GO" id="GO:0016763">
    <property type="term" value="F:pentosyltransferase activity"/>
    <property type="evidence" value="ECO:0007669"/>
    <property type="project" value="TreeGrafter"/>
</dbReference>
<feature type="transmembrane region" description="Helical" evidence="8">
    <location>
        <begin position="452"/>
        <end position="469"/>
    </location>
</feature>
<feature type="transmembrane region" description="Helical" evidence="8">
    <location>
        <begin position="90"/>
        <end position="110"/>
    </location>
</feature>
<keyword evidence="5 8" id="KW-0812">Transmembrane</keyword>
<evidence type="ECO:0000256" key="3">
    <source>
        <dbReference type="ARBA" id="ARBA00022676"/>
    </source>
</evidence>
<dbReference type="GO" id="GO:0009103">
    <property type="term" value="P:lipopolysaccharide biosynthetic process"/>
    <property type="evidence" value="ECO:0007669"/>
    <property type="project" value="UniProtKB-ARBA"/>
</dbReference>
<dbReference type="GO" id="GO:0005886">
    <property type="term" value="C:plasma membrane"/>
    <property type="evidence" value="ECO:0007669"/>
    <property type="project" value="UniProtKB-SubCell"/>
</dbReference>
<evidence type="ECO:0000256" key="7">
    <source>
        <dbReference type="ARBA" id="ARBA00023136"/>
    </source>
</evidence>
<proteinExistence type="predicted"/>
<dbReference type="EMBL" id="JACQCQ010000002">
    <property type="protein sequence ID" value="MBI3627208.1"/>
    <property type="molecule type" value="Genomic_DNA"/>
</dbReference>
<evidence type="ECO:0000256" key="1">
    <source>
        <dbReference type="ARBA" id="ARBA00004651"/>
    </source>
</evidence>
<keyword evidence="4" id="KW-0808">Transferase</keyword>
<protein>
    <submittedName>
        <fullName evidence="9">Glycosyltransferase family 39 protein</fullName>
    </submittedName>
</protein>
<dbReference type="InterPro" id="IPR050297">
    <property type="entry name" value="LipidA_mod_glycosyltrf_83"/>
</dbReference>
<feature type="transmembrane region" description="Helical" evidence="8">
    <location>
        <begin position="176"/>
        <end position="203"/>
    </location>
</feature>
<comment type="caution">
    <text evidence="9">The sequence shown here is derived from an EMBL/GenBank/DDBJ whole genome shotgun (WGS) entry which is preliminary data.</text>
</comment>
<evidence type="ECO:0000256" key="4">
    <source>
        <dbReference type="ARBA" id="ARBA00022679"/>
    </source>
</evidence>
<keyword evidence="7 8" id="KW-0472">Membrane</keyword>
<sequence length="480" mass="54593">MSSFMRQYRFIVAICLVGFILRLGLFLVFLHQGGEENLLVVDAGQYFQIAKNLLAGNGFSMSYAPPYLIDGVRTPLYPLWLAFFYGLTHHIWPAVLVQIILNSLLPFFVYSIGKRFIKDKRVLFLALTLTALEPNLVYYTSVVGTEGLFIPLFTINLWFLMRCLDGGRTLRNALYAGAFLSLATLTRPISQFFFIIGGLFLFFVTRYLHQNWRRAIMISLAYVVIFLLVISPWVLRNWIEFKSVSLSSFTWLNFYSRTASSVVALRDHKTYGEAYQELYDDLLRAGIIKNTYDEKELIKLNSFSVQPELRRRAIDIIKSDPSAVPKIYAVTFFNVLTQDNTYLVLHQLGILPGVSGSVSPSLLLFQRGIKPALATVITLARNPVYVVLYSGRAIWFLITLLALLGIAASLRNADWRVRSVATLLAVTLLYFFILALPATASVDARLRVPTEAFEMIFISLGFFTSARYLKKGIMYEPEHF</sequence>
<dbReference type="PANTHER" id="PTHR33908">
    <property type="entry name" value="MANNOSYLTRANSFERASE YKCB-RELATED"/>
    <property type="match status" value="1"/>
</dbReference>
<evidence type="ECO:0000256" key="8">
    <source>
        <dbReference type="SAM" id="Phobius"/>
    </source>
</evidence>
<feature type="transmembrane region" description="Helical" evidence="8">
    <location>
        <begin position="215"/>
        <end position="235"/>
    </location>
</feature>
<organism evidence="9 10">
    <name type="scientific">Candidatus Sungiibacteriota bacterium</name>
    <dbReference type="NCBI Taxonomy" id="2750080"/>
    <lineage>
        <taxon>Bacteria</taxon>
        <taxon>Candidatus Sungiibacteriota</taxon>
    </lineage>
</organism>
<evidence type="ECO:0000256" key="2">
    <source>
        <dbReference type="ARBA" id="ARBA00022475"/>
    </source>
</evidence>
<feature type="transmembrane region" description="Helical" evidence="8">
    <location>
        <begin position="7"/>
        <end position="30"/>
    </location>
</feature>
<evidence type="ECO:0000256" key="5">
    <source>
        <dbReference type="ARBA" id="ARBA00022692"/>
    </source>
</evidence>